<gene>
    <name evidence="2" type="ORF">B7O98_02735</name>
</gene>
<comment type="caution">
    <text evidence="2">The sequence shown here is derived from an EMBL/GenBank/DDBJ whole genome shotgun (WGS) entry which is preliminary data.</text>
</comment>
<accession>A0A2R7Y755</accession>
<dbReference type="EMBL" id="NBVN01000002">
    <property type="protein sequence ID" value="PUA33360.1"/>
    <property type="molecule type" value="Genomic_DNA"/>
</dbReference>
<evidence type="ECO:0000313" key="2">
    <source>
        <dbReference type="EMBL" id="PUA33360.1"/>
    </source>
</evidence>
<proteinExistence type="predicted"/>
<feature type="region of interest" description="Disordered" evidence="1">
    <location>
        <begin position="743"/>
        <end position="765"/>
    </location>
</feature>
<evidence type="ECO:0000256" key="1">
    <source>
        <dbReference type="SAM" id="MobiDB-lite"/>
    </source>
</evidence>
<organism evidence="2 3">
    <name type="scientific">Zestosphaera tikiterensis</name>
    <dbReference type="NCBI Taxonomy" id="1973259"/>
    <lineage>
        <taxon>Archaea</taxon>
        <taxon>Thermoproteota</taxon>
        <taxon>Thermoprotei</taxon>
        <taxon>Desulfurococcales</taxon>
        <taxon>Desulfurococcaceae</taxon>
        <taxon>Zestosphaera</taxon>
    </lineage>
</organism>
<feature type="compositionally biased region" description="Polar residues" evidence="1">
    <location>
        <begin position="749"/>
        <end position="765"/>
    </location>
</feature>
<sequence length="843" mass="95160">MAVENPEDISPRENTSSEGKQNLFRILRKEMKGDSGFIVVEILGNKHYIEVKRDRKKVILSLGARKGIPLSSVELLLEQDQFAGLDRGTKSKVLKEIKANVYELINATLPSPVIFRNSFLNAKVYFYEDGLVRIYYKGRKYAETTVGDEEDLKLKLLDVAREEGLDDVKAAEEVRKFLEEVVASIKPFTTKVVIGDTEIRYADGRRMKAALVEGSEAYFTIWVWGEFTNEEDVRVVGAKPIFFKSDGAVAEVVESVPAAAPAEVIFLPLELIRNCVLTVNEFNELWKEVGRINKGEAEPPTWRGVFEAIMSKIREYVGAEEIIYKVASLFIIYTYFYDLINHATYTIPVGESGSGKRNLSTFIGALTRSYTVTDPSEASLARIINTIGGVAIIDETIIDEFMRRFLNAGSQKNTPITRCNKDDPTKIEVIDPFGPKVIVCQPKDLAELPQDTRNRSIPLSMVRWKGVFKREVERGEVWSIIKDLYLLMLYRWGEFKKTYEELDPVVSKIFGGHDRDKWLIILTVAYLVGEDVFKDVLTYAVGEYRKREGVSEDVQYVINGILRALSTYLVSIEFKDDWGLLKSGGGDKRSDEFKLVEKIVEEVNGSELLDKSLFALTAKGVIVANEGEYDTEIHRSLATKIGKILRKGELPFVVDFDREGKERKRLFKVDINKLTTYINNYELEVPADLDFALIKKHLKIDLESLVFDPEKILKSVLQNGKSVRSVQSVRHEPHEFVSKERLNDKENVKTTQADTSDTLDTSKGSGETISTVSVSVVRPQDVYRFLVSKFNGSCLSYDEVVGSVAKEFNVGREEASRAVDDCVELGLVDRVEEGGVVKLCIQD</sequence>
<reference evidence="2 3" key="1">
    <citation type="journal article" date="2018" name="Syst. Appl. Microbiol.">
        <title>A new symbiotic nanoarchaeote (Candidatus Nanoclepta minutus) and its host (Zestosphaera tikiterensis gen. nov., sp. nov.) from a New Zealand hot spring.</title>
        <authorList>
            <person name="St John E."/>
            <person name="Liu Y."/>
            <person name="Podar M."/>
            <person name="Stott M.B."/>
            <person name="Meneghin J."/>
            <person name="Chen Z."/>
            <person name="Lagutin K."/>
            <person name="Mitchell K."/>
            <person name="Reysenbach A.L."/>
        </authorList>
    </citation>
    <scope>NUCLEOTIDE SEQUENCE [LARGE SCALE GENOMIC DNA]</scope>
    <source>
        <strain evidence="2">NZ3</strain>
    </source>
</reference>
<evidence type="ECO:0000313" key="3">
    <source>
        <dbReference type="Proteomes" id="UP000244093"/>
    </source>
</evidence>
<protein>
    <submittedName>
        <fullName evidence="2">Uncharacterized protein</fullName>
    </submittedName>
</protein>
<dbReference type="Proteomes" id="UP000244093">
    <property type="component" value="Unassembled WGS sequence"/>
</dbReference>
<dbReference type="AlphaFoldDB" id="A0A2R7Y755"/>
<name>A0A2R7Y755_9CREN</name>